<comment type="caution">
    <text evidence="2">The sequence shown here is derived from an EMBL/GenBank/DDBJ whole genome shotgun (WGS) entry which is preliminary data.</text>
</comment>
<name>A0A9E4NLU9_9GAMM</name>
<organism evidence="2 3">
    <name type="scientific">Candidatus Thiodiazotropha taylori</name>
    <dbReference type="NCBI Taxonomy" id="2792791"/>
    <lineage>
        <taxon>Bacteria</taxon>
        <taxon>Pseudomonadati</taxon>
        <taxon>Pseudomonadota</taxon>
        <taxon>Gammaproteobacteria</taxon>
        <taxon>Chromatiales</taxon>
        <taxon>Sedimenticolaceae</taxon>
        <taxon>Candidatus Thiodiazotropha</taxon>
    </lineage>
</organism>
<accession>A0A9E4NLU9</accession>
<protein>
    <submittedName>
        <fullName evidence="2">RES family NAD+ phosphorylase</fullName>
    </submittedName>
</protein>
<dbReference type="AlphaFoldDB" id="A0A9E4NLU9"/>
<reference evidence="2" key="1">
    <citation type="journal article" date="2021" name="Proc. Natl. Acad. Sci. U.S.A.">
        <title>Global biogeography of chemosynthetic symbionts reveals both localized and globally distributed symbiont groups. .</title>
        <authorList>
            <person name="Osvatic J.T."/>
            <person name="Wilkins L.G.E."/>
            <person name="Leibrecht L."/>
            <person name="Leray M."/>
            <person name="Zauner S."/>
            <person name="Polzin J."/>
            <person name="Camacho Y."/>
            <person name="Gros O."/>
            <person name="van Gils J.A."/>
            <person name="Eisen J.A."/>
            <person name="Petersen J.M."/>
            <person name="Yuen B."/>
        </authorList>
    </citation>
    <scope>NUCLEOTIDE SEQUENCE</scope>
    <source>
        <strain evidence="2">MAGclacostrist055</strain>
    </source>
</reference>
<evidence type="ECO:0000313" key="2">
    <source>
        <dbReference type="EMBL" id="MCG7979568.1"/>
    </source>
</evidence>
<sequence>MDDLKIIVACSSCFHDNGLIRDAMDIGTEKEGLCPQCGSEEGYKLSKEQLERLAHRFFVWGSLRRAKYGGAPLVQFNSHRKGSELKVPSWLESDTELFVELLGIGFFYYGPRLWMLGEVEPLKALEDPASRAGIVDLILKEYPVHEMEPSEAFYRVRTCIEDPTQESQFDSPPVEMSGSGRLDTPDMPVLYGSPDLDVCVHECRVSAEDEIHVARLRPAKTLKLLNLAVLLKESRSITEFESLDMAIHMLFLAAKHAYPISRAISVAARASGFDGLIYPSYFSMLRVGAMPFQTTLGISNRRIPEYRGYEQSFAVPNLGLFGRPVEEGVVSVECINRLILRRVSYDYHFGPILPGI</sequence>
<evidence type="ECO:0000259" key="1">
    <source>
        <dbReference type="Pfam" id="PF08808"/>
    </source>
</evidence>
<dbReference type="Pfam" id="PF08808">
    <property type="entry name" value="RES"/>
    <property type="match status" value="1"/>
</dbReference>
<gene>
    <name evidence="2" type="ORF">JAY77_15675</name>
</gene>
<proteinExistence type="predicted"/>
<dbReference type="EMBL" id="JAEPCR010000077">
    <property type="protein sequence ID" value="MCG7979568.1"/>
    <property type="molecule type" value="Genomic_DNA"/>
</dbReference>
<feature type="domain" description="RES" evidence="1">
    <location>
        <begin position="153"/>
        <end position="281"/>
    </location>
</feature>
<dbReference type="Proteomes" id="UP000886674">
    <property type="component" value="Unassembled WGS sequence"/>
</dbReference>
<dbReference type="InterPro" id="IPR014914">
    <property type="entry name" value="RES_dom"/>
</dbReference>
<evidence type="ECO:0000313" key="3">
    <source>
        <dbReference type="Proteomes" id="UP000886674"/>
    </source>
</evidence>